<feature type="signal peptide" evidence="2">
    <location>
        <begin position="1"/>
        <end position="33"/>
    </location>
</feature>
<feature type="region of interest" description="Disordered" evidence="1">
    <location>
        <begin position="32"/>
        <end position="58"/>
    </location>
</feature>
<proteinExistence type="predicted"/>
<feature type="chain" id="PRO_5045432391" description="Beta-lactamase-related domain-containing protein" evidence="2">
    <location>
        <begin position="34"/>
        <end position="404"/>
    </location>
</feature>
<keyword evidence="2" id="KW-0732">Signal</keyword>
<dbReference type="RefSeq" id="WP_345610755.1">
    <property type="nucleotide sequence ID" value="NZ_BAABJV010000002.1"/>
</dbReference>
<accession>A0ABP8ZX95</accession>
<dbReference type="InterPro" id="IPR050491">
    <property type="entry name" value="AmpC-like"/>
</dbReference>
<dbReference type="EMBL" id="BAABJV010000002">
    <property type="protein sequence ID" value="GAA4768517.1"/>
    <property type="molecule type" value="Genomic_DNA"/>
</dbReference>
<comment type="caution">
    <text evidence="4">The sequence shown here is derived from an EMBL/GenBank/DDBJ whole genome shotgun (WGS) entry which is preliminary data.</text>
</comment>
<gene>
    <name evidence="4" type="ORF">GCM10023329_13970</name>
</gene>
<dbReference type="PANTHER" id="PTHR46825">
    <property type="entry name" value="D-ALANYL-D-ALANINE-CARBOXYPEPTIDASE/ENDOPEPTIDASE AMPH"/>
    <property type="match status" value="1"/>
</dbReference>
<dbReference type="InterPro" id="IPR006311">
    <property type="entry name" value="TAT_signal"/>
</dbReference>
<dbReference type="PROSITE" id="PS51318">
    <property type="entry name" value="TAT"/>
    <property type="match status" value="1"/>
</dbReference>
<dbReference type="InterPro" id="IPR012338">
    <property type="entry name" value="Beta-lactam/transpept-like"/>
</dbReference>
<feature type="domain" description="Beta-lactamase-related" evidence="3">
    <location>
        <begin position="63"/>
        <end position="388"/>
    </location>
</feature>
<name>A0ABP8ZX95_9ACTN</name>
<dbReference type="InterPro" id="IPR001466">
    <property type="entry name" value="Beta-lactam-related"/>
</dbReference>
<dbReference type="SUPFAM" id="SSF56601">
    <property type="entry name" value="beta-lactamase/transpeptidase-like"/>
    <property type="match status" value="1"/>
</dbReference>
<organism evidence="4 5">
    <name type="scientific">Streptomyces sanyensis</name>
    <dbReference type="NCBI Taxonomy" id="568869"/>
    <lineage>
        <taxon>Bacteria</taxon>
        <taxon>Bacillati</taxon>
        <taxon>Actinomycetota</taxon>
        <taxon>Actinomycetes</taxon>
        <taxon>Kitasatosporales</taxon>
        <taxon>Streptomycetaceae</taxon>
        <taxon>Streptomyces</taxon>
    </lineage>
</organism>
<keyword evidence="5" id="KW-1185">Reference proteome</keyword>
<evidence type="ECO:0000256" key="2">
    <source>
        <dbReference type="SAM" id="SignalP"/>
    </source>
</evidence>
<evidence type="ECO:0000256" key="1">
    <source>
        <dbReference type="SAM" id="MobiDB-lite"/>
    </source>
</evidence>
<dbReference type="PANTHER" id="PTHR46825:SF7">
    <property type="entry name" value="D-ALANYL-D-ALANINE CARBOXYPEPTIDASE"/>
    <property type="match status" value="1"/>
</dbReference>
<sequence length="404" mass="42217">MTATTARRLTARRAAAAALAVAALITGAAPAAAAAPAPPPAGTAAAPPAAGPGAHRATQEALDAAVAAGAPGAVAGAVRGHRAWRGTAGAADLDTGKPRTPRDRFRVGSITKTFVATVLLQLEAEGRIDLDESVGSRLPGLVEGNGHDGSQVTIRQLLNHTSGIADYTADPDFGERVFGSGFPEHRYDTWTPRSLVRTAMKHAPDFPPGTAWGYSNTNYVLAGLVIEEVTGRPYGREIERRILRPLHLRATSVPGTSAAMPRPSARAYSTLGGAPSPDRDLHDVTELNPSIAHAAGEMISDTRDLQRFYRALFSGRLLPEAQMAALTDTVEVSPQAPEVRYGLGVMWRRLDCGTEIWGHGGGIHGSLSQVAVTEEATHSVALNLNGDFAGDTAAVVRAEFCGGR</sequence>
<reference evidence="5" key="1">
    <citation type="journal article" date="2019" name="Int. J. Syst. Evol. Microbiol.">
        <title>The Global Catalogue of Microorganisms (GCM) 10K type strain sequencing project: providing services to taxonomists for standard genome sequencing and annotation.</title>
        <authorList>
            <consortium name="The Broad Institute Genomics Platform"/>
            <consortium name="The Broad Institute Genome Sequencing Center for Infectious Disease"/>
            <person name="Wu L."/>
            <person name="Ma J."/>
        </authorList>
    </citation>
    <scope>NUCLEOTIDE SEQUENCE [LARGE SCALE GENOMIC DNA]</scope>
    <source>
        <strain evidence="5">JCM 18324</strain>
    </source>
</reference>
<dbReference type="Gene3D" id="3.40.710.10">
    <property type="entry name" value="DD-peptidase/beta-lactamase superfamily"/>
    <property type="match status" value="1"/>
</dbReference>
<protein>
    <recommendedName>
        <fullName evidence="3">Beta-lactamase-related domain-containing protein</fullName>
    </recommendedName>
</protein>
<feature type="compositionally biased region" description="Low complexity" evidence="1">
    <location>
        <begin position="42"/>
        <end position="56"/>
    </location>
</feature>
<dbReference type="Pfam" id="PF00144">
    <property type="entry name" value="Beta-lactamase"/>
    <property type="match status" value="1"/>
</dbReference>
<evidence type="ECO:0000259" key="3">
    <source>
        <dbReference type="Pfam" id="PF00144"/>
    </source>
</evidence>
<evidence type="ECO:0000313" key="4">
    <source>
        <dbReference type="EMBL" id="GAA4768517.1"/>
    </source>
</evidence>
<dbReference type="Proteomes" id="UP001501147">
    <property type="component" value="Unassembled WGS sequence"/>
</dbReference>
<evidence type="ECO:0000313" key="5">
    <source>
        <dbReference type="Proteomes" id="UP001501147"/>
    </source>
</evidence>